<name>A0A2T2NPB5_CORCC</name>
<dbReference type="AlphaFoldDB" id="A0A2T2NPB5"/>
<evidence type="ECO:0000313" key="3">
    <source>
        <dbReference type="Proteomes" id="UP000240883"/>
    </source>
</evidence>
<dbReference type="Proteomes" id="UP000240883">
    <property type="component" value="Unassembled WGS sequence"/>
</dbReference>
<evidence type="ECO:0000256" key="1">
    <source>
        <dbReference type="SAM" id="MobiDB-lite"/>
    </source>
</evidence>
<keyword evidence="3" id="KW-1185">Reference proteome</keyword>
<accession>A0A2T2NPB5</accession>
<sequence>MYSRSCRQDERHPGSATSARRRLSLHKQNPEFTLLSLLQDPAIDQTHTSLVLDRPTEGLLRSQSGTKCHTHIPIAILHRPSEESGSMAVDGGRSSTSVRSFGPRRSAGAWTGCYMFRATATRGRRPPQEWSRIEGTCEENKEKDVHSGC</sequence>
<feature type="region of interest" description="Disordered" evidence="1">
    <location>
        <begin position="82"/>
        <end position="103"/>
    </location>
</feature>
<feature type="region of interest" description="Disordered" evidence="1">
    <location>
        <begin position="1"/>
        <end position="22"/>
    </location>
</feature>
<dbReference type="EMBL" id="KZ678135">
    <property type="protein sequence ID" value="PSN66908.1"/>
    <property type="molecule type" value="Genomic_DNA"/>
</dbReference>
<feature type="region of interest" description="Disordered" evidence="1">
    <location>
        <begin position="124"/>
        <end position="149"/>
    </location>
</feature>
<feature type="compositionally biased region" description="Basic and acidic residues" evidence="1">
    <location>
        <begin position="1"/>
        <end position="13"/>
    </location>
</feature>
<reference evidence="2 3" key="1">
    <citation type="journal article" date="2018" name="Front. Microbiol.">
        <title>Genome-Wide Analysis of Corynespora cassiicola Leaf Fall Disease Putative Effectors.</title>
        <authorList>
            <person name="Lopez D."/>
            <person name="Ribeiro S."/>
            <person name="Label P."/>
            <person name="Fumanal B."/>
            <person name="Venisse J.S."/>
            <person name="Kohler A."/>
            <person name="de Oliveira R.R."/>
            <person name="Labutti K."/>
            <person name="Lipzen A."/>
            <person name="Lail K."/>
            <person name="Bauer D."/>
            <person name="Ohm R.A."/>
            <person name="Barry K.W."/>
            <person name="Spatafora J."/>
            <person name="Grigoriev I.V."/>
            <person name="Martin F.M."/>
            <person name="Pujade-Renaud V."/>
        </authorList>
    </citation>
    <scope>NUCLEOTIDE SEQUENCE [LARGE SCALE GENOMIC DNA]</scope>
    <source>
        <strain evidence="2 3">Philippines</strain>
    </source>
</reference>
<gene>
    <name evidence="2" type="ORF">BS50DRAFT_573695</name>
</gene>
<protein>
    <submittedName>
        <fullName evidence="2">Uncharacterized protein</fullName>
    </submittedName>
</protein>
<feature type="compositionally biased region" description="Basic and acidic residues" evidence="1">
    <location>
        <begin position="138"/>
        <end position="149"/>
    </location>
</feature>
<evidence type="ECO:0000313" key="2">
    <source>
        <dbReference type="EMBL" id="PSN66908.1"/>
    </source>
</evidence>
<proteinExistence type="predicted"/>
<organism evidence="2 3">
    <name type="scientific">Corynespora cassiicola Philippines</name>
    <dbReference type="NCBI Taxonomy" id="1448308"/>
    <lineage>
        <taxon>Eukaryota</taxon>
        <taxon>Fungi</taxon>
        <taxon>Dikarya</taxon>
        <taxon>Ascomycota</taxon>
        <taxon>Pezizomycotina</taxon>
        <taxon>Dothideomycetes</taxon>
        <taxon>Pleosporomycetidae</taxon>
        <taxon>Pleosporales</taxon>
        <taxon>Corynesporascaceae</taxon>
        <taxon>Corynespora</taxon>
    </lineage>
</organism>